<dbReference type="SUPFAM" id="SSF53271">
    <property type="entry name" value="PRTase-like"/>
    <property type="match status" value="1"/>
</dbReference>
<dbReference type="CDD" id="cd06223">
    <property type="entry name" value="PRTases_typeI"/>
    <property type="match status" value="1"/>
</dbReference>
<dbReference type="STRING" id="1505727.GA0061077_0598"/>
<dbReference type="PANTHER" id="PTHR47505:SF1">
    <property type="entry name" value="DNA UTILIZATION PROTEIN YHGH"/>
    <property type="match status" value="1"/>
</dbReference>
<dbReference type="Gene3D" id="3.40.50.2020">
    <property type="match status" value="1"/>
</dbReference>
<dbReference type="InterPro" id="IPR000836">
    <property type="entry name" value="PRTase_dom"/>
</dbReference>
<accession>A0A1C4H2F3</accession>
<evidence type="ECO:0000313" key="3">
    <source>
        <dbReference type="Proteomes" id="UP000242610"/>
    </source>
</evidence>
<dbReference type="InterPro" id="IPR051910">
    <property type="entry name" value="ComF/GntX_DNA_util-trans"/>
</dbReference>
<dbReference type="GO" id="GO:0016757">
    <property type="term" value="F:glycosyltransferase activity"/>
    <property type="evidence" value="ECO:0007669"/>
    <property type="project" value="UniProtKB-KW"/>
</dbReference>
<dbReference type="Proteomes" id="UP000242610">
    <property type="component" value="Unassembled WGS sequence"/>
</dbReference>
<dbReference type="EMBL" id="FMBL01000001">
    <property type="protein sequence ID" value="SCC79149.1"/>
    <property type="molecule type" value="Genomic_DNA"/>
</dbReference>
<dbReference type="AlphaFoldDB" id="A0A1C4H2F3"/>
<name>A0A1C4H2F3_9BIFI</name>
<evidence type="ECO:0000313" key="2">
    <source>
        <dbReference type="EMBL" id="SCC79149.1"/>
    </source>
</evidence>
<dbReference type="PANTHER" id="PTHR47505">
    <property type="entry name" value="DNA UTILIZATION PROTEIN YHGH"/>
    <property type="match status" value="1"/>
</dbReference>
<keyword evidence="2" id="KW-0328">Glycosyltransferase</keyword>
<gene>
    <name evidence="2" type="ORF">GA0061077_0598</name>
</gene>
<dbReference type="InterPro" id="IPR029057">
    <property type="entry name" value="PRTase-like"/>
</dbReference>
<keyword evidence="2" id="KW-0808">Transferase</keyword>
<proteinExistence type="inferred from homology"/>
<evidence type="ECO:0000256" key="1">
    <source>
        <dbReference type="ARBA" id="ARBA00008007"/>
    </source>
</evidence>
<protein>
    <submittedName>
        <fullName evidence="2">Predicted amidophosphoribosyltransferases</fullName>
    </submittedName>
</protein>
<keyword evidence="3" id="KW-1185">Reference proteome</keyword>
<organism evidence="2 3">
    <name type="scientific">Bifidobacterium commune</name>
    <dbReference type="NCBI Taxonomy" id="1505727"/>
    <lineage>
        <taxon>Bacteria</taxon>
        <taxon>Bacillati</taxon>
        <taxon>Actinomycetota</taxon>
        <taxon>Actinomycetes</taxon>
        <taxon>Bifidobacteriales</taxon>
        <taxon>Bifidobacteriaceae</taxon>
        <taxon>Bifidobacterium</taxon>
    </lineage>
</organism>
<reference evidence="3" key="1">
    <citation type="submission" date="2016-08" db="EMBL/GenBank/DDBJ databases">
        <authorList>
            <person name="Varghese N."/>
            <person name="Submissions Spin"/>
        </authorList>
    </citation>
    <scope>NUCLEOTIDE SEQUENCE [LARGE SCALE GENOMIC DNA]</scope>
    <source>
        <strain evidence="3">R-52791</strain>
    </source>
</reference>
<comment type="similarity">
    <text evidence="1">Belongs to the ComF/GntX family.</text>
</comment>
<sequence length="247" mass="26930">MESLILFIWRTLFAWFAAVRDLLFPRGCAGCDAPDEVLCPACRTLFSQPCIRVLPDSHADRCYACSLYRGFVRHAILAWKDHSDEECDSVFASFLAGLVLTVLGATRPRDTAASSLVLVPAPSSVSSMHSRGRWQTLPLVKAMQHDLRGYGLQVEVKPVLHLEGVKGKSVQRTGASGRSERIAGHVRVDETFIDDDSLFIIVDDIVTTGTTMGHCATSLHQAGAVHVIGVALACVESEADRGDVRHM</sequence>